<dbReference type="GeneID" id="13403157"/>
<dbReference type="AlphaFoldDB" id="F9WZV0"/>
<gene>
    <name evidence="1" type="ORF">MYCGRDRAFT_102176</name>
</gene>
<evidence type="ECO:0000313" key="2">
    <source>
        <dbReference type="Proteomes" id="UP000008062"/>
    </source>
</evidence>
<sequence>MKVDIRRTLGALQDCTAYKIEQRTQFNLCMLSSGLRSFAIPATSVHIAMHYRPSWRIPPFHTTLVRTLASVIRHVTISTDLLDATPKQSSLYSIE</sequence>
<reference evidence="1 2" key="1">
    <citation type="journal article" date="2011" name="PLoS Genet.">
        <title>Finished genome of the fungal wheat pathogen Mycosphaerella graminicola reveals dispensome structure, chromosome plasticity, and stealth pathogenesis.</title>
        <authorList>
            <person name="Goodwin S.B."/>
            <person name="Ben M'barek S."/>
            <person name="Dhillon B."/>
            <person name="Wittenberg A.H.J."/>
            <person name="Crane C.F."/>
            <person name="Hane J.K."/>
            <person name="Foster A.J."/>
            <person name="Van der Lee T.A.J."/>
            <person name="Grimwood J."/>
            <person name="Aerts A."/>
            <person name="Antoniw J."/>
            <person name="Bailey A."/>
            <person name="Bluhm B."/>
            <person name="Bowler J."/>
            <person name="Bristow J."/>
            <person name="van der Burgt A."/>
            <person name="Canto-Canche B."/>
            <person name="Churchill A.C.L."/>
            <person name="Conde-Ferraez L."/>
            <person name="Cools H.J."/>
            <person name="Coutinho P.M."/>
            <person name="Csukai M."/>
            <person name="Dehal P."/>
            <person name="De Wit P."/>
            <person name="Donzelli B."/>
            <person name="van de Geest H.C."/>
            <person name="van Ham R.C.H.J."/>
            <person name="Hammond-Kosack K.E."/>
            <person name="Henrissat B."/>
            <person name="Kilian A."/>
            <person name="Kobayashi A.K."/>
            <person name="Koopmann E."/>
            <person name="Kourmpetis Y."/>
            <person name="Kuzniar A."/>
            <person name="Lindquist E."/>
            <person name="Lombard V."/>
            <person name="Maliepaard C."/>
            <person name="Martins N."/>
            <person name="Mehrabi R."/>
            <person name="Nap J.P.H."/>
            <person name="Ponomarenko A."/>
            <person name="Rudd J.J."/>
            <person name="Salamov A."/>
            <person name="Schmutz J."/>
            <person name="Schouten H.J."/>
            <person name="Shapiro H."/>
            <person name="Stergiopoulos I."/>
            <person name="Torriani S.F.F."/>
            <person name="Tu H."/>
            <person name="de Vries R.P."/>
            <person name="Waalwijk C."/>
            <person name="Ware S.B."/>
            <person name="Wiebenga A."/>
            <person name="Zwiers L.-H."/>
            <person name="Oliver R.P."/>
            <person name="Grigoriev I.V."/>
            <person name="Kema G.H.J."/>
        </authorList>
    </citation>
    <scope>NUCLEOTIDE SEQUENCE [LARGE SCALE GENOMIC DNA]</scope>
    <source>
        <strain evidence="2">CBS 115943 / IPO323</strain>
    </source>
</reference>
<dbReference type="KEGG" id="ztr:MYCGRDRAFT_102176"/>
<evidence type="ECO:0000313" key="1">
    <source>
        <dbReference type="EMBL" id="EGP92562.1"/>
    </source>
</evidence>
<protein>
    <submittedName>
        <fullName evidence="1">Uncharacterized protein</fullName>
    </submittedName>
</protein>
<accession>F9WZV0</accession>
<dbReference type="EMBL" id="CM001196">
    <property type="protein sequence ID" value="EGP92562.1"/>
    <property type="molecule type" value="Genomic_DNA"/>
</dbReference>
<keyword evidence="2" id="KW-1185">Reference proteome</keyword>
<dbReference type="HOGENOM" id="CLU_2374391_0_0_1"/>
<name>F9WZV0_ZYMTI</name>
<dbReference type="RefSeq" id="XP_003857586.1">
    <property type="nucleotide sequence ID" value="XM_003857538.1"/>
</dbReference>
<organism evidence="1 2">
    <name type="scientific">Zymoseptoria tritici (strain CBS 115943 / IPO323)</name>
    <name type="common">Speckled leaf blotch fungus</name>
    <name type="synonym">Septoria tritici</name>
    <dbReference type="NCBI Taxonomy" id="336722"/>
    <lineage>
        <taxon>Eukaryota</taxon>
        <taxon>Fungi</taxon>
        <taxon>Dikarya</taxon>
        <taxon>Ascomycota</taxon>
        <taxon>Pezizomycotina</taxon>
        <taxon>Dothideomycetes</taxon>
        <taxon>Dothideomycetidae</taxon>
        <taxon>Mycosphaerellales</taxon>
        <taxon>Mycosphaerellaceae</taxon>
        <taxon>Zymoseptoria</taxon>
    </lineage>
</organism>
<dbReference type="InParanoid" id="F9WZV0"/>
<proteinExistence type="predicted"/>
<dbReference type="Proteomes" id="UP000008062">
    <property type="component" value="Chromosome 1"/>
</dbReference>